<reference evidence="2" key="1">
    <citation type="journal article" date="2014" name="Nat. Genet.">
        <title>Genome of the human hookworm Necator americanus.</title>
        <authorList>
            <person name="Tang Y.T."/>
            <person name="Gao X."/>
            <person name="Rosa B.A."/>
            <person name="Abubucker S."/>
            <person name="Hallsworth-Pepin K."/>
            <person name="Martin J."/>
            <person name="Tyagi R."/>
            <person name="Heizer E."/>
            <person name="Zhang X."/>
            <person name="Bhonagiri-Palsikar V."/>
            <person name="Minx P."/>
            <person name="Warren W.C."/>
            <person name="Wang Q."/>
            <person name="Zhan B."/>
            <person name="Hotez P.J."/>
            <person name="Sternberg P.W."/>
            <person name="Dougall A."/>
            <person name="Gaze S.T."/>
            <person name="Mulvenna J."/>
            <person name="Sotillo J."/>
            <person name="Ranganathan S."/>
            <person name="Rabelo E.M."/>
            <person name="Wilson R.K."/>
            <person name="Felgner P.L."/>
            <person name="Bethony J."/>
            <person name="Hawdon J.M."/>
            <person name="Gasser R.B."/>
            <person name="Loukas A."/>
            <person name="Mitreva M."/>
        </authorList>
    </citation>
    <scope>NUCLEOTIDE SEQUENCE [LARGE SCALE GENOMIC DNA]</scope>
</reference>
<evidence type="ECO:0000313" key="1">
    <source>
        <dbReference type="EMBL" id="ETN72212.1"/>
    </source>
</evidence>
<dbReference type="KEGG" id="nai:NECAME_13936"/>
<keyword evidence="2" id="KW-1185">Reference proteome</keyword>
<protein>
    <submittedName>
        <fullName evidence="1">Uncharacterized protein</fullName>
    </submittedName>
</protein>
<dbReference type="OrthoDB" id="5864900at2759"/>
<proteinExistence type="predicted"/>
<gene>
    <name evidence="1" type="ORF">NECAME_13936</name>
</gene>
<organism evidence="1 2">
    <name type="scientific">Necator americanus</name>
    <name type="common">Human hookworm</name>
    <dbReference type="NCBI Taxonomy" id="51031"/>
    <lineage>
        <taxon>Eukaryota</taxon>
        <taxon>Metazoa</taxon>
        <taxon>Ecdysozoa</taxon>
        <taxon>Nematoda</taxon>
        <taxon>Chromadorea</taxon>
        <taxon>Rhabditida</taxon>
        <taxon>Rhabditina</taxon>
        <taxon>Rhabditomorpha</taxon>
        <taxon>Strongyloidea</taxon>
        <taxon>Ancylostomatidae</taxon>
        <taxon>Bunostominae</taxon>
        <taxon>Necator</taxon>
    </lineage>
</organism>
<accession>W2SU34</accession>
<dbReference type="AlphaFoldDB" id="W2SU34"/>
<sequence length="86" mass="9718">MRRRRSASALTTFVTHAPTSSYEEDNDAFYFNAKIGPRRMSEELHTGTHALQWNEIGERLSEFIMATKVTQGELAVLEALLATMDV</sequence>
<name>W2SU34_NECAM</name>
<evidence type="ECO:0000313" key="2">
    <source>
        <dbReference type="Proteomes" id="UP000053676"/>
    </source>
</evidence>
<dbReference type="EMBL" id="KI665197">
    <property type="protein sequence ID" value="ETN72212.1"/>
    <property type="molecule type" value="Genomic_DNA"/>
</dbReference>
<dbReference type="Proteomes" id="UP000053676">
    <property type="component" value="Unassembled WGS sequence"/>
</dbReference>